<sequence>MAILDNAIWLSGTGGTATGGSTVISEGGKTTTVTGTFTANAWDATAGGTGVSDFGAAFVTAPVTANYQFSNPVENLSFSIEHLNDDGASTFDDSWTIYAYDENGVLIPAADVIAGLSGLVDENVTTNPDGSVTIDSAGTIANNVTLDLAGPVSELNLTYEPGPDGTQTGGSGISDLTFDIPDIDTDGDGVLDADDLDDDGDGILDTDEGHGTSTPSTITITFDGDEWSAAASDNTRWELRDPDGNLIASDDAIDSTVKITDVPVAGLGDYTFTVLDDFGDGLGGINPASYTVAVDGVVVIDSGPNPGFPATFSQTFNVSETLTTQDSDGDGIADHLDLDSDNDGITDNVEAQSTAGYVAPTGTDSNGDGLDDAYETGGLTPVDTDGDGTADYLDTDSDNDGILDVDEAGHGVTQAIIDASGDADGDGIKDVVDDVVGFDANDADIDGSGNFTLADTDGDTAPDGAGATPLTSDLDFRDATGINFVVEGTSGNDLIDGTYVGDLEGDLIDNSDHSDGSNDDSIVAGAGDDTVEAGLGSDTIDAGAGDDLVYGGQGSDTITGGDGNDTLDGGTAPGAGTGIGGTGVIGNTFTVISLGTFADADPIETNGVTDNAADLFGTYGGPGSELYNNLQTAVSNDTNADTNLGDNDNGLTPETIVINGTTFMLDSATVYDATVTFTDGTTGTFTAVTFQTTTGEFYLAPELSNNADNLLLTSKPIESISLDSVSVDDTFLAANRLDADYKVPVADNFGDSIDGGAGNDLISGAEGNDTLIGGTGADTILGGTGDDSIFVARGDSATGGDGDDYFTLQDLGEAGAGTIDIVGGEGNETAGDTLQLTPDVTYADITFTNTDDTAGGLSGNFSMADGTVVTFSEIENIICFTPGTQILTQFGERPIETLKLGDMVITRDHGLRPIRWIGKRRVAGRGKFAPIAVNCNALDGARNPLLVSPQHRILFTGYRAELLFGQTEVLVAAKHLVDGRDVQIREQDEVTYFHIMFDHHEIIYAEGVATESFHAGDTGLSAISQPARDELFAIFPELRSAPGRHRETARTCLKKYEAKLLLDDDDTGQNAA</sequence>
<name>A0A1Y5T4W3_9RHOB</name>
<dbReference type="PROSITE" id="PS00330">
    <property type="entry name" value="HEMOLYSIN_CALCIUM"/>
    <property type="match status" value="2"/>
</dbReference>
<evidence type="ECO:0000313" key="5">
    <source>
        <dbReference type="EMBL" id="SLN52406.1"/>
    </source>
</evidence>
<dbReference type="OrthoDB" id="6305173at2"/>
<dbReference type="SUPFAM" id="SSF51120">
    <property type="entry name" value="beta-Roll"/>
    <property type="match status" value="1"/>
</dbReference>
<dbReference type="InterPro" id="IPR036844">
    <property type="entry name" value="Hint_dom_sf"/>
</dbReference>
<dbReference type="Pfam" id="PF13403">
    <property type="entry name" value="Hint_2"/>
    <property type="match status" value="1"/>
</dbReference>
<dbReference type="Gene3D" id="4.10.1080.10">
    <property type="entry name" value="TSP type-3 repeat"/>
    <property type="match status" value="1"/>
</dbReference>
<evidence type="ECO:0000259" key="4">
    <source>
        <dbReference type="Pfam" id="PF13403"/>
    </source>
</evidence>
<keyword evidence="6" id="KW-1185">Reference proteome</keyword>
<feature type="compositionally biased region" description="Low complexity" evidence="3">
    <location>
        <begin position="555"/>
        <end position="570"/>
    </location>
</feature>
<evidence type="ECO:0000256" key="1">
    <source>
        <dbReference type="ARBA" id="ARBA00004613"/>
    </source>
</evidence>
<reference evidence="5 6" key="1">
    <citation type="submission" date="2017-03" db="EMBL/GenBank/DDBJ databases">
        <authorList>
            <person name="Afonso C.L."/>
            <person name="Miller P.J."/>
            <person name="Scott M.A."/>
            <person name="Spackman E."/>
            <person name="Goraichik I."/>
            <person name="Dimitrov K.M."/>
            <person name="Suarez D.L."/>
            <person name="Swayne D.E."/>
        </authorList>
    </citation>
    <scope>NUCLEOTIDE SEQUENCE [LARGE SCALE GENOMIC DNA]</scope>
    <source>
        <strain evidence="5 6">CECT 8287</strain>
    </source>
</reference>
<dbReference type="PROSITE" id="PS00018">
    <property type="entry name" value="EF_HAND_1"/>
    <property type="match status" value="1"/>
</dbReference>
<dbReference type="InterPro" id="IPR028992">
    <property type="entry name" value="Hedgehog/Intein_dom"/>
</dbReference>
<dbReference type="Gene3D" id="2.170.16.10">
    <property type="entry name" value="Hedgehog/Intein (Hint) domain"/>
    <property type="match status" value="1"/>
</dbReference>
<protein>
    <submittedName>
        <fullName evidence="5">Hemolysin, plasmid</fullName>
    </submittedName>
</protein>
<gene>
    <name evidence="5" type="primary">hlyA_1</name>
    <name evidence="5" type="ORF">PEL8287_02758</name>
</gene>
<dbReference type="Pfam" id="PF00353">
    <property type="entry name" value="HemolysinCabind"/>
    <property type="match status" value="2"/>
</dbReference>
<dbReference type="InterPro" id="IPR018511">
    <property type="entry name" value="Hemolysin-typ_Ca-bd_CS"/>
</dbReference>
<feature type="region of interest" description="Disordered" evidence="3">
    <location>
        <begin position="553"/>
        <end position="574"/>
    </location>
</feature>
<evidence type="ECO:0000313" key="6">
    <source>
        <dbReference type="Proteomes" id="UP000193827"/>
    </source>
</evidence>
<accession>A0A1Y5T4W3</accession>
<comment type="subcellular location">
    <subcellularLocation>
        <location evidence="1">Secreted</location>
    </subcellularLocation>
</comment>
<dbReference type="InterPro" id="IPR011049">
    <property type="entry name" value="Serralysin-like_metalloprot_C"/>
</dbReference>
<feature type="domain" description="Hedgehog/Intein (Hint)" evidence="4">
    <location>
        <begin position="878"/>
        <end position="1016"/>
    </location>
</feature>
<evidence type="ECO:0000256" key="3">
    <source>
        <dbReference type="SAM" id="MobiDB-lite"/>
    </source>
</evidence>
<proteinExistence type="predicted"/>
<evidence type="ECO:0000256" key="2">
    <source>
        <dbReference type="ARBA" id="ARBA00022525"/>
    </source>
</evidence>
<dbReference type="InterPro" id="IPR028974">
    <property type="entry name" value="TSP_type-3_rpt"/>
</dbReference>
<dbReference type="Gene3D" id="2.150.10.10">
    <property type="entry name" value="Serralysin-like metalloprotease, C-terminal"/>
    <property type="match status" value="2"/>
</dbReference>
<keyword evidence="2" id="KW-0964">Secreted</keyword>
<dbReference type="SUPFAM" id="SSF103647">
    <property type="entry name" value="TSP type-3 repeat"/>
    <property type="match status" value="1"/>
</dbReference>
<dbReference type="GO" id="GO:0005576">
    <property type="term" value="C:extracellular region"/>
    <property type="evidence" value="ECO:0007669"/>
    <property type="project" value="UniProtKB-SubCell"/>
</dbReference>
<dbReference type="InterPro" id="IPR018247">
    <property type="entry name" value="EF_Hand_1_Ca_BS"/>
</dbReference>
<dbReference type="SUPFAM" id="SSF51294">
    <property type="entry name" value="Hedgehog/intein (Hint) domain"/>
    <property type="match status" value="1"/>
</dbReference>
<dbReference type="PRINTS" id="PR00313">
    <property type="entry name" value="CABNDNGRPT"/>
</dbReference>
<dbReference type="PANTHER" id="PTHR38340">
    <property type="entry name" value="S-LAYER PROTEIN"/>
    <property type="match status" value="1"/>
</dbReference>
<dbReference type="EMBL" id="FWFL01000007">
    <property type="protein sequence ID" value="SLN52406.1"/>
    <property type="molecule type" value="Genomic_DNA"/>
</dbReference>
<dbReference type="Proteomes" id="UP000193827">
    <property type="component" value="Unassembled WGS sequence"/>
</dbReference>
<dbReference type="PANTHER" id="PTHR38340:SF1">
    <property type="entry name" value="S-LAYER PROTEIN"/>
    <property type="match status" value="1"/>
</dbReference>
<dbReference type="GO" id="GO:0005509">
    <property type="term" value="F:calcium ion binding"/>
    <property type="evidence" value="ECO:0007669"/>
    <property type="project" value="InterPro"/>
</dbReference>
<dbReference type="InterPro" id="IPR050557">
    <property type="entry name" value="RTX_toxin/Mannuronan_C5-epim"/>
</dbReference>
<dbReference type="RefSeq" id="WP_085892991.1">
    <property type="nucleotide sequence ID" value="NZ_FWFL01000007.1"/>
</dbReference>
<organism evidence="5 6">
    <name type="scientific">Roseovarius litorisediminis</name>
    <dbReference type="NCBI Taxonomy" id="1312363"/>
    <lineage>
        <taxon>Bacteria</taxon>
        <taxon>Pseudomonadati</taxon>
        <taxon>Pseudomonadota</taxon>
        <taxon>Alphaproteobacteria</taxon>
        <taxon>Rhodobacterales</taxon>
        <taxon>Roseobacteraceae</taxon>
        <taxon>Roseovarius</taxon>
    </lineage>
</organism>
<dbReference type="InterPro" id="IPR001343">
    <property type="entry name" value="Hemolysn_Ca-bd"/>
</dbReference>
<dbReference type="AlphaFoldDB" id="A0A1Y5T4W3"/>